<evidence type="ECO:0000313" key="3">
    <source>
        <dbReference type="Proteomes" id="UP001228049"/>
    </source>
</evidence>
<accession>A0AAD9EPI9</accession>
<keyword evidence="2" id="KW-0808">Transferase</keyword>
<comment type="caution">
    <text evidence="2">The sequence shown here is derived from an EMBL/GenBank/DDBJ whole genome shotgun (WGS) entry which is preliminary data.</text>
</comment>
<dbReference type="Proteomes" id="UP001228049">
    <property type="component" value="Unassembled WGS sequence"/>
</dbReference>
<protein>
    <submittedName>
        <fullName evidence="2">Acetate kinase</fullName>
    </submittedName>
</protein>
<dbReference type="AlphaFoldDB" id="A0AAD9EPI9"/>
<keyword evidence="2" id="KW-0418">Kinase</keyword>
<name>A0AAD9EPI9_DISEL</name>
<dbReference type="GO" id="GO:0016301">
    <property type="term" value="F:kinase activity"/>
    <property type="evidence" value="ECO:0007669"/>
    <property type="project" value="UniProtKB-KW"/>
</dbReference>
<proteinExistence type="predicted"/>
<evidence type="ECO:0000313" key="2">
    <source>
        <dbReference type="EMBL" id="KAK1876678.1"/>
    </source>
</evidence>
<keyword evidence="3" id="KW-1185">Reference proteome</keyword>
<feature type="region of interest" description="Disordered" evidence="1">
    <location>
        <begin position="1"/>
        <end position="50"/>
    </location>
</feature>
<sequence>MSEAPADEPQGGSAGITRQGDVDGCLLPVAPDNGRDDEEPRDTLHSPDTSLLAAIAKRRGRQGGCWDTLQ</sequence>
<organism evidence="2 3">
    <name type="scientific">Dissostichus eleginoides</name>
    <name type="common">Patagonian toothfish</name>
    <name type="synonym">Dissostichus amissus</name>
    <dbReference type="NCBI Taxonomy" id="100907"/>
    <lineage>
        <taxon>Eukaryota</taxon>
        <taxon>Metazoa</taxon>
        <taxon>Chordata</taxon>
        <taxon>Craniata</taxon>
        <taxon>Vertebrata</taxon>
        <taxon>Euteleostomi</taxon>
        <taxon>Actinopterygii</taxon>
        <taxon>Neopterygii</taxon>
        <taxon>Teleostei</taxon>
        <taxon>Neoteleostei</taxon>
        <taxon>Acanthomorphata</taxon>
        <taxon>Eupercaria</taxon>
        <taxon>Perciformes</taxon>
        <taxon>Notothenioidei</taxon>
        <taxon>Nototheniidae</taxon>
        <taxon>Dissostichus</taxon>
    </lineage>
</organism>
<dbReference type="EMBL" id="JASDAP010000028">
    <property type="protein sequence ID" value="KAK1876678.1"/>
    <property type="molecule type" value="Genomic_DNA"/>
</dbReference>
<reference evidence="2" key="1">
    <citation type="submission" date="2023-04" db="EMBL/GenBank/DDBJ databases">
        <title>Chromosome-level genome of Chaenocephalus aceratus.</title>
        <authorList>
            <person name="Park H."/>
        </authorList>
    </citation>
    <scope>NUCLEOTIDE SEQUENCE</scope>
    <source>
        <strain evidence="2">DE</strain>
        <tissue evidence="2">Muscle</tissue>
    </source>
</reference>
<evidence type="ECO:0000256" key="1">
    <source>
        <dbReference type="SAM" id="MobiDB-lite"/>
    </source>
</evidence>
<gene>
    <name evidence="2" type="ORF">KUDE01_002000</name>
</gene>